<keyword evidence="2" id="KW-1185">Reference proteome</keyword>
<proteinExistence type="predicted"/>
<comment type="caution">
    <text evidence="1">The sequence shown here is derived from an EMBL/GenBank/DDBJ whole genome shotgun (WGS) entry which is preliminary data.</text>
</comment>
<gene>
    <name evidence="1" type="ORF">ES675_12550</name>
</gene>
<evidence type="ECO:0000313" key="2">
    <source>
        <dbReference type="Proteomes" id="UP000324358"/>
    </source>
</evidence>
<dbReference type="AlphaFoldDB" id="A0A5D0QS38"/>
<dbReference type="RefSeq" id="WP_066253112.1">
    <property type="nucleotide sequence ID" value="NZ_VSKL01000005.1"/>
</dbReference>
<dbReference type="Proteomes" id="UP000324358">
    <property type="component" value="Unassembled WGS sequence"/>
</dbReference>
<dbReference type="OrthoDB" id="1448648at2"/>
<protein>
    <submittedName>
        <fullName evidence="1">SsrA-binding protein</fullName>
    </submittedName>
</protein>
<evidence type="ECO:0000313" key="1">
    <source>
        <dbReference type="EMBL" id="TYB71990.1"/>
    </source>
</evidence>
<dbReference type="EMBL" id="VSKL01000005">
    <property type="protein sequence ID" value="TYB71990.1"/>
    <property type="molecule type" value="Genomic_DNA"/>
</dbReference>
<name>A0A5D0QS38_9FLAO</name>
<accession>A0A5D0QS38</accession>
<reference evidence="1 2" key="1">
    <citation type="submission" date="2019-08" db="EMBL/GenBank/DDBJ databases">
        <title>Genomes of Antarctic Bizionia species.</title>
        <authorList>
            <person name="Bowman J.P."/>
        </authorList>
    </citation>
    <scope>NUCLEOTIDE SEQUENCE [LARGE SCALE GENOMIC DNA]</scope>
    <source>
        <strain evidence="1 2">APA-1</strain>
    </source>
</reference>
<organism evidence="1 2">
    <name type="scientific">Bizionia algoritergicola</name>
    <dbReference type="NCBI Taxonomy" id="291187"/>
    <lineage>
        <taxon>Bacteria</taxon>
        <taxon>Pseudomonadati</taxon>
        <taxon>Bacteroidota</taxon>
        <taxon>Flavobacteriia</taxon>
        <taxon>Flavobacteriales</taxon>
        <taxon>Flavobacteriaceae</taxon>
        <taxon>Bizionia</taxon>
    </lineage>
</organism>
<sequence length="50" mass="5850">MKKQIFKFLAKLNKAILPSFTKQRLDLSKASKFQMAIFGWKLYVTKNALD</sequence>